<comment type="caution">
    <text evidence="14">The sequence shown here is derived from an EMBL/GenBank/DDBJ whole genome shotgun (WGS) entry which is preliminary data.</text>
</comment>
<dbReference type="InterPro" id="IPR038550">
    <property type="entry name" value="GPCR_3_9-Cys_sf"/>
</dbReference>
<dbReference type="InterPro" id="IPR011989">
    <property type="entry name" value="ARM-like"/>
</dbReference>
<keyword evidence="7 12" id="KW-0472">Membrane</keyword>
<reference evidence="14 15" key="1">
    <citation type="submission" date="2022-05" db="EMBL/GenBank/DDBJ databases">
        <authorList>
            <consortium name="Genoscope - CEA"/>
            <person name="William W."/>
        </authorList>
    </citation>
    <scope>NUCLEOTIDE SEQUENCE [LARGE SCALE GENOMIC DNA]</scope>
</reference>
<evidence type="ECO:0000256" key="6">
    <source>
        <dbReference type="ARBA" id="ARBA00023040"/>
    </source>
</evidence>
<feature type="compositionally biased region" description="Polar residues" evidence="11">
    <location>
        <begin position="1538"/>
        <end position="1553"/>
    </location>
</feature>
<dbReference type="SUPFAM" id="SSF53822">
    <property type="entry name" value="Periplasmic binding protein-like I"/>
    <property type="match status" value="1"/>
</dbReference>
<dbReference type="InterPro" id="IPR005612">
    <property type="entry name" value="CCAAT-binding_factor"/>
</dbReference>
<feature type="transmembrane region" description="Helical" evidence="12">
    <location>
        <begin position="1250"/>
        <end position="1271"/>
    </location>
</feature>
<evidence type="ECO:0000256" key="1">
    <source>
        <dbReference type="ARBA" id="ARBA00004651"/>
    </source>
</evidence>
<keyword evidence="6" id="KW-0297">G-protein coupled receptor</keyword>
<dbReference type="InterPro" id="IPR000337">
    <property type="entry name" value="GPCR_3"/>
</dbReference>
<evidence type="ECO:0000256" key="7">
    <source>
        <dbReference type="ARBA" id="ARBA00023136"/>
    </source>
</evidence>
<accession>A0ABN8NJF2</accession>
<feature type="region of interest" description="Disordered" evidence="11">
    <location>
        <begin position="83"/>
        <end position="146"/>
    </location>
</feature>
<sequence>MADKKTQNIKRKRKLRSKNQDDFSLEDVLALGGDKDDFEMIKDLDVSGDYVAGEENSGIIETKEIVSFIKDLGLDKLHFKEENVREGIGEEKNSKSRNQPGNTEIPKSNLDEKEPKRKKEKKNKSKSDANQKQSADSKKVLSDVAQVPSSDKKLVLPERRQGPHEKLLITPGGLWYDLIVEEKTTQLPPSPADVTQLSAEAAELLANEVRLFEKMKAKEKSSDSQWLRSVVSSGTLKDKVAALTIQVQESAVHRLKVLDMLINMAKKKGRRESIIAVDMLKELWMTLLLPDSRKLKTFGQQPLASLVDIVSKGGGWDERDRRLILWHFEELLKQRYKEYVGVVENLLHDTLVNIRSKILGTVFDLLCEKPEQEQVLLSLLINKIGDPDRKVASKAVYLTRTLVTKHPNMKVVITKEIEKLLYRPNISIKAQYFAVCFLNQLILTKRDRELATRLISIYFSFFGAFLKKGEMEAKMLSALLTGVNRAFPYAQEEDEKYNDQINTLFRTVHIGTFNTSVQALMLLFQVMESRQSVSDRFYQALYSKLLDPSLKASSKQAVFLNILYKSLKADPSLQRVKAFVKRILQICSFQQPSFICGTLFMISELTKLKPGLKGLTQQPEVSELTYIVLLTVVAMWLRVQRVNYVSAEKAFKHGDIMLGALNVLHSKDFNSDECGDLFPVGVGHTEAMIFTIDQINKDPTILPNITLGYDIRDYCETISIAVKETYEFVRDRDLNRIWKNTSGFDSLNETSSCRNSFIKSFGSDFSSSVSVVIGPYDSASAVQIGSLLNFANVPILSFAATSDELSSNQYRYFMRTVPPDNQQARVQADLFEHFNWTYVGTVALDDSYGRFGVSALENESFRRKTFCIAFSEFIPRLRAAERIPRIVSRIKKRIEVQVIVVWVFGGYAKQFFQEVSHQSVGRRTWILGDATTAQESVALGDFYSLLDGALGVQPQEYRDKTFFNHLTSLTPNSTRLSGNPWWKDFWKKIRNCSVDIANERNLNCVNVPLSSQEAEKLFDPYLVYLTDALFVVAHSLDKMYKCVDKKGLLPGGACPQTEPSVKGSDLLSYLRNVSFQGKTGIVEFNENGDPQHSSFQILNVQIGKGFQGKVMVGTWNSQEKRNLQLNASKIKWARKSPYFDVPVSVCSRRCSPGTRKEVTTSCCWKCIKCPGGTVSEEPGSTNCTQCPEKQKSNDAKTKCVLLPVKNLQLKDGAGVFLAFVTAAGICVTMVTLLVFIKYRETAIVKASNRQLSFALLVAIFCNLTLALLSIAEPTDIICRVIQFSRFTIYTTSVSILWLKSVRIFVLFQVDSSDMPLQGYISKVKYQVGLVAIVNSVDLVLLTAWFATDPPLRSEKLQPTLYIFYTCDHYKKSAGQVLYFMLCSYVLLLSLLSLFYAFKVRKLPDNFNEARFIGFSLYIILLSAICYYTVEFSVQHGWYVSVIACTTTLVDSFGLLGCMFGPKVFNILFHPERNSKEAMSSQVAAKSSVHKTVRSSVVYVKYIYTSDLGDKVRPILQEDDDEEHFVDIHSDEERDAEENNNTSDNESLSETVNKNKGPYHAPKDPHAIKCSGANTAQPYNPNHRNPLYSGAESSCSWELNRLSRHYHPTVCLFASTLMKGGDIEYKGDPLQDFTLMRFLDRFVYKNPKKKDRDHGGSLMQPKTTSSRLSEEPVNTKAFLVKKEEEVREDELFFYRYFKQKAEKEKQGKKKTKDSDDEESENTTNFDNIQEPSDEEFDFASEFKSSKKTMKNKDKLAESDEEDESGDDEDSGSEVENAEEEEQRSSEDEFDYAAMDFSSSDEDETEEHNKPKSKKRKLTDKDYEKALLENLSSDEFSDDDDETQSSKRKSKKRDTEGTDVSSMFASAEEFAHLLENSNASRGGKFDVMRAGASDKQLKWEEKKAGKNWKKDRGRQRGQQKGPQRKANFNKRNKFNSNRRGGKRPR</sequence>
<evidence type="ECO:0000313" key="14">
    <source>
        <dbReference type="EMBL" id="CAH3111672.1"/>
    </source>
</evidence>
<evidence type="ECO:0000256" key="11">
    <source>
        <dbReference type="SAM" id="MobiDB-lite"/>
    </source>
</evidence>
<dbReference type="PROSITE" id="PS50259">
    <property type="entry name" value="G_PROTEIN_RECEP_F3_4"/>
    <property type="match status" value="1"/>
</dbReference>
<dbReference type="InterPro" id="IPR001828">
    <property type="entry name" value="ANF_lig-bd_rcpt"/>
</dbReference>
<dbReference type="InterPro" id="IPR028082">
    <property type="entry name" value="Peripla_BP_I"/>
</dbReference>
<keyword evidence="8" id="KW-0675">Receptor</keyword>
<keyword evidence="4 12" id="KW-0812">Transmembrane</keyword>
<feature type="compositionally biased region" description="Basic and acidic residues" evidence="11">
    <location>
        <begin position="83"/>
        <end position="94"/>
    </location>
</feature>
<feature type="region of interest" description="Disordered" evidence="11">
    <location>
        <begin position="1703"/>
        <end position="1861"/>
    </location>
</feature>
<evidence type="ECO:0000256" key="12">
    <source>
        <dbReference type="SAM" id="Phobius"/>
    </source>
</evidence>
<protein>
    <recommendedName>
        <fullName evidence="13">G-protein coupled receptors family 3 profile domain-containing protein</fullName>
    </recommendedName>
</protein>
<feature type="compositionally biased region" description="Polar residues" evidence="11">
    <location>
        <begin position="96"/>
        <end position="106"/>
    </location>
</feature>
<dbReference type="Pfam" id="PF07562">
    <property type="entry name" value="NCD3G"/>
    <property type="match status" value="1"/>
</dbReference>
<evidence type="ECO:0000313" key="15">
    <source>
        <dbReference type="Proteomes" id="UP001159405"/>
    </source>
</evidence>
<comment type="subcellular location">
    <subcellularLocation>
        <location evidence="1">Cell membrane</location>
        <topology evidence="1">Multi-pass membrane protein</topology>
    </subcellularLocation>
</comment>
<dbReference type="Gene3D" id="1.25.10.10">
    <property type="entry name" value="Leucine-rich Repeat Variant"/>
    <property type="match status" value="1"/>
</dbReference>
<organism evidence="14 15">
    <name type="scientific">Porites lobata</name>
    <dbReference type="NCBI Taxonomy" id="104759"/>
    <lineage>
        <taxon>Eukaryota</taxon>
        <taxon>Metazoa</taxon>
        <taxon>Cnidaria</taxon>
        <taxon>Anthozoa</taxon>
        <taxon>Hexacorallia</taxon>
        <taxon>Scleractinia</taxon>
        <taxon>Fungiina</taxon>
        <taxon>Poritidae</taxon>
        <taxon>Porites</taxon>
    </lineage>
</organism>
<evidence type="ECO:0000256" key="8">
    <source>
        <dbReference type="ARBA" id="ARBA00023170"/>
    </source>
</evidence>
<name>A0ABN8NJF2_9CNID</name>
<feature type="transmembrane region" description="Helical" evidence="12">
    <location>
        <begin position="1286"/>
        <end position="1307"/>
    </location>
</feature>
<feature type="region of interest" description="Disordered" evidence="11">
    <location>
        <begin position="1874"/>
        <end position="1943"/>
    </location>
</feature>
<feature type="transmembrane region" description="Helical" evidence="12">
    <location>
        <begin position="1327"/>
        <end position="1346"/>
    </location>
</feature>
<feature type="region of interest" description="Disordered" evidence="11">
    <location>
        <begin position="1648"/>
        <end position="1671"/>
    </location>
</feature>
<feature type="compositionally biased region" description="Basic and acidic residues" evidence="11">
    <location>
        <begin position="125"/>
        <end position="141"/>
    </location>
</feature>
<evidence type="ECO:0000256" key="4">
    <source>
        <dbReference type="ARBA" id="ARBA00022692"/>
    </source>
</evidence>
<feature type="compositionally biased region" description="Polar residues" evidence="11">
    <location>
        <begin position="1571"/>
        <end position="1582"/>
    </location>
</feature>
<dbReference type="PANTHER" id="PTHR12048:SF0">
    <property type="entry name" value="CCAAT_ENHANCER-BINDING PROTEIN ZETA"/>
    <property type="match status" value="1"/>
</dbReference>
<feature type="region of interest" description="Disordered" evidence="11">
    <location>
        <begin position="1529"/>
        <end position="1584"/>
    </location>
</feature>
<gene>
    <name evidence="14" type="ORF">PLOB_00020551</name>
</gene>
<dbReference type="EMBL" id="CALNXK010000024">
    <property type="protein sequence ID" value="CAH3111672.1"/>
    <property type="molecule type" value="Genomic_DNA"/>
</dbReference>
<feature type="compositionally biased region" description="Acidic residues" evidence="11">
    <location>
        <begin position="1757"/>
        <end position="1780"/>
    </location>
</feature>
<keyword evidence="9" id="KW-0325">Glycoprotein</keyword>
<proteinExistence type="inferred from homology"/>
<dbReference type="Pfam" id="PF00003">
    <property type="entry name" value="7tm_3"/>
    <property type="match status" value="1"/>
</dbReference>
<feature type="transmembrane region" description="Helical" evidence="12">
    <location>
        <begin position="1377"/>
        <end position="1397"/>
    </location>
</feature>
<feature type="transmembrane region" description="Helical" evidence="12">
    <location>
        <begin position="1215"/>
        <end position="1238"/>
    </location>
</feature>
<dbReference type="InterPro" id="IPR011500">
    <property type="entry name" value="GPCR_3_9-Cys_dom"/>
</dbReference>
<dbReference type="Pfam" id="PF03914">
    <property type="entry name" value="CBF"/>
    <property type="match status" value="2"/>
</dbReference>
<keyword evidence="10" id="KW-0807">Transducer</keyword>
<keyword evidence="15" id="KW-1185">Reference proteome</keyword>
<dbReference type="InterPro" id="IPR016024">
    <property type="entry name" value="ARM-type_fold"/>
</dbReference>
<evidence type="ECO:0000256" key="2">
    <source>
        <dbReference type="ARBA" id="ARBA00007797"/>
    </source>
</evidence>
<dbReference type="Gene3D" id="2.10.50.30">
    <property type="entry name" value="GPCR, family 3, nine cysteines domain"/>
    <property type="match status" value="1"/>
</dbReference>
<comment type="similarity">
    <text evidence="2">Belongs to the CBF/MAK21 family.</text>
</comment>
<dbReference type="Gene3D" id="3.40.50.2300">
    <property type="match status" value="2"/>
</dbReference>
<dbReference type="PANTHER" id="PTHR12048">
    <property type="entry name" value="CCAAT-BINDING FACTOR-RELATED"/>
    <property type="match status" value="1"/>
</dbReference>
<dbReference type="Proteomes" id="UP001159405">
    <property type="component" value="Unassembled WGS sequence"/>
</dbReference>
<keyword evidence="5 12" id="KW-1133">Transmembrane helix</keyword>
<keyword evidence="3" id="KW-1003">Cell membrane</keyword>
<evidence type="ECO:0000259" key="13">
    <source>
        <dbReference type="PROSITE" id="PS50259"/>
    </source>
</evidence>
<dbReference type="InterPro" id="IPR017978">
    <property type="entry name" value="GPCR_3_C"/>
</dbReference>
<dbReference type="PRINTS" id="PR00248">
    <property type="entry name" value="GPCRMGR"/>
</dbReference>
<dbReference type="SUPFAM" id="SSF48371">
    <property type="entry name" value="ARM repeat"/>
    <property type="match status" value="1"/>
</dbReference>
<evidence type="ECO:0000256" key="5">
    <source>
        <dbReference type="ARBA" id="ARBA00022989"/>
    </source>
</evidence>
<evidence type="ECO:0000256" key="9">
    <source>
        <dbReference type="ARBA" id="ARBA00023180"/>
    </source>
</evidence>
<evidence type="ECO:0000256" key="3">
    <source>
        <dbReference type="ARBA" id="ARBA00022475"/>
    </source>
</evidence>
<dbReference type="InterPro" id="IPR040155">
    <property type="entry name" value="CEBPZ/Mak21-like"/>
</dbReference>
<dbReference type="CDD" id="cd13953">
    <property type="entry name" value="7tm_classC_mGluR-like"/>
    <property type="match status" value="1"/>
</dbReference>
<feature type="transmembrane region" description="Helical" evidence="12">
    <location>
        <begin position="1409"/>
        <end position="1429"/>
    </location>
</feature>
<evidence type="ECO:0000256" key="10">
    <source>
        <dbReference type="ARBA" id="ARBA00023224"/>
    </source>
</evidence>
<feature type="domain" description="G-protein coupled receptors family 3 profile" evidence="13">
    <location>
        <begin position="1213"/>
        <end position="1482"/>
    </location>
</feature>
<dbReference type="Pfam" id="PF01094">
    <property type="entry name" value="ANF_receptor"/>
    <property type="match status" value="1"/>
</dbReference>
<feature type="compositionally biased region" description="Basic and acidic residues" evidence="11">
    <location>
        <begin position="1893"/>
        <end position="1908"/>
    </location>
</feature>